<proteinExistence type="predicted"/>
<accession>A0A9N8PCH6</accession>
<evidence type="ECO:0000313" key="2">
    <source>
        <dbReference type="Proteomes" id="UP000716446"/>
    </source>
</evidence>
<sequence>MPSNTSHIQKRAQLQQHDDLVVNPSEHNEWQDAQMDLGLSPNIRTRAPPVRECAVSHPIAQSRLVSAVVVIM</sequence>
<organism evidence="1 2">
    <name type="scientific">Aureobasidium vineae</name>
    <dbReference type="NCBI Taxonomy" id="2773715"/>
    <lineage>
        <taxon>Eukaryota</taxon>
        <taxon>Fungi</taxon>
        <taxon>Dikarya</taxon>
        <taxon>Ascomycota</taxon>
        <taxon>Pezizomycotina</taxon>
        <taxon>Dothideomycetes</taxon>
        <taxon>Dothideomycetidae</taxon>
        <taxon>Dothideales</taxon>
        <taxon>Saccotheciaceae</taxon>
        <taxon>Aureobasidium</taxon>
    </lineage>
</organism>
<reference evidence="1" key="1">
    <citation type="submission" date="2020-06" db="EMBL/GenBank/DDBJ databases">
        <authorList>
            <person name="Onetto C."/>
        </authorList>
    </citation>
    <scope>NUCLEOTIDE SEQUENCE</scope>
</reference>
<dbReference type="Proteomes" id="UP000716446">
    <property type="component" value="Unassembled WGS sequence"/>
</dbReference>
<gene>
    <name evidence="1" type="ORF">AWRI4619_LOCUS5801</name>
</gene>
<name>A0A9N8PCH6_9PEZI</name>
<dbReference type="EMBL" id="CAIJEN010000008">
    <property type="protein sequence ID" value="CAD0089730.1"/>
    <property type="molecule type" value="Genomic_DNA"/>
</dbReference>
<evidence type="ECO:0000313" key="1">
    <source>
        <dbReference type="EMBL" id="CAD0089730.1"/>
    </source>
</evidence>
<dbReference type="AlphaFoldDB" id="A0A9N8PCH6"/>
<protein>
    <submittedName>
        <fullName evidence="1">Uncharacterized protein</fullName>
    </submittedName>
</protein>
<comment type="caution">
    <text evidence="1">The sequence shown here is derived from an EMBL/GenBank/DDBJ whole genome shotgun (WGS) entry which is preliminary data.</text>
</comment>
<keyword evidence="2" id="KW-1185">Reference proteome</keyword>